<sequence>MGADLHPSLTLLLQKQHVKGSHYRDKAVISWILPPLGFSSGFFSASQAWTPWLLLLLLLLLLDSLVSINLHI</sequence>
<keyword evidence="3" id="KW-1185">Reference proteome</keyword>
<accession>A0AAV6SUL5</accession>
<keyword evidence="1" id="KW-0812">Transmembrane</keyword>
<comment type="caution">
    <text evidence="2">The sequence shown here is derived from an EMBL/GenBank/DDBJ whole genome shotgun (WGS) entry which is preliminary data.</text>
</comment>
<evidence type="ECO:0000313" key="3">
    <source>
        <dbReference type="Proteomes" id="UP000693946"/>
    </source>
</evidence>
<gene>
    <name evidence="2" type="ORF">JOB18_002293</name>
</gene>
<evidence type="ECO:0000313" key="2">
    <source>
        <dbReference type="EMBL" id="KAG7521605.1"/>
    </source>
</evidence>
<keyword evidence="1" id="KW-0472">Membrane</keyword>
<dbReference type="AlphaFoldDB" id="A0AAV6SUL5"/>
<dbReference type="Proteomes" id="UP000693946">
    <property type="component" value="Linkage Group LG10"/>
</dbReference>
<organism evidence="2 3">
    <name type="scientific">Solea senegalensis</name>
    <name type="common">Senegalese sole</name>
    <dbReference type="NCBI Taxonomy" id="28829"/>
    <lineage>
        <taxon>Eukaryota</taxon>
        <taxon>Metazoa</taxon>
        <taxon>Chordata</taxon>
        <taxon>Craniata</taxon>
        <taxon>Vertebrata</taxon>
        <taxon>Euteleostomi</taxon>
        <taxon>Actinopterygii</taxon>
        <taxon>Neopterygii</taxon>
        <taxon>Teleostei</taxon>
        <taxon>Neoteleostei</taxon>
        <taxon>Acanthomorphata</taxon>
        <taxon>Carangaria</taxon>
        <taxon>Pleuronectiformes</taxon>
        <taxon>Pleuronectoidei</taxon>
        <taxon>Soleidae</taxon>
        <taxon>Solea</taxon>
    </lineage>
</organism>
<dbReference type="EMBL" id="JAGKHQ010000002">
    <property type="protein sequence ID" value="KAG7521605.1"/>
    <property type="molecule type" value="Genomic_DNA"/>
</dbReference>
<protein>
    <submittedName>
        <fullName evidence="2">Uncharacterized protein</fullName>
    </submittedName>
</protein>
<reference evidence="2 3" key="1">
    <citation type="journal article" date="2021" name="Sci. Rep.">
        <title>Chromosome anchoring in Senegalese sole (Solea senegalensis) reveals sex-associated markers and genome rearrangements in flatfish.</title>
        <authorList>
            <person name="Guerrero-Cozar I."/>
            <person name="Gomez-Garrido J."/>
            <person name="Berbel C."/>
            <person name="Martinez-Blanch J.F."/>
            <person name="Alioto T."/>
            <person name="Claros M.G."/>
            <person name="Gagnaire P.A."/>
            <person name="Manchado M."/>
        </authorList>
    </citation>
    <scope>NUCLEOTIDE SEQUENCE [LARGE SCALE GENOMIC DNA]</scope>
    <source>
        <strain evidence="2">Sse05_10M</strain>
    </source>
</reference>
<feature type="transmembrane region" description="Helical" evidence="1">
    <location>
        <begin position="52"/>
        <end position="70"/>
    </location>
</feature>
<name>A0AAV6SUL5_SOLSE</name>
<proteinExistence type="predicted"/>
<evidence type="ECO:0000256" key="1">
    <source>
        <dbReference type="SAM" id="Phobius"/>
    </source>
</evidence>
<keyword evidence="1" id="KW-1133">Transmembrane helix</keyword>